<feature type="compositionally biased region" description="Polar residues" evidence="1">
    <location>
        <begin position="14"/>
        <end position="23"/>
    </location>
</feature>
<feature type="region of interest" description="Disordered" evidence="1">
    <location>
        <begin position="1"/>
        <end position="23"/>
    </location>
</feature>
<dbReference type="EMBL" id="GBXM01037553">
    <property type="protein sequence ID" value="JAH71024.1"/>
    <property type="molecule type" value="Transcribed_RNA"/>
</dbReference>
<evidence type="ECO:0000313" key="2">
    <source>
        <dbReference type="EMBL" id="JAH71024.1"/>
    </source>
</evidence>
<dbReference type="AlphaFoldDB" id="A0A0E9UYS1"/>
<reference evidence="2" key="2">
    <citation type="journal article" date="2015" name="Fish Shellfish Immunol.">
        <title>Early steps in the European eel (Anguilla anguilla)-Vibrio vulnificus interaction in the gills: Role of the RtxA13 toxin.</title>
        <authorList>
            <person name="Callol A."/>
            <person name="Pajuelo D."/>
            <person name="Ebbesson L."/>
            <person name="Teles M."/>
            <person name="MacKenzie S."/>
            <person name="Amaro C."/>
        </authorList>
    </citation>
    <scope>NUCLEOTIDE SEQUENCE</scope>
</reference>
<sequence>MFVGGGVVQAATPGGTTPNKITG</sequence>
<reference evidence="2" key="1">
    <citation type="submission" date="2014-11" db="EMBL/GenBank/DDBJ databases">
        <authorList>
            <person name="Amaro Gonzalez C."/>
        </authorList>
    </citation>
    <scope>NUCLEOTIDE SEQUENCE</scope>
</reference>
<name>A0A0E9UYS1_ANGAN</name>
<protein>
    <submittedName>
        <fullName evidence="2">Uncharacterized protein</fullName>
    </submittedName>
</protein>
<organism evidence="2">
    <name type="scientific">Anguilla anguilla</name>
    <name type="common">European freshwater eel</name>
    <name type="synonym">Muraena anguilla</name>
    <dbReference type="NCBI Taxonomy" id="7936"/>
    <lineage>
        <taxon>Eukaryota</taxon>
        <taxon>Metazoa</taxon>
        <taxon>Chordata</taxon>
        <taxon>Craniata</taxon>
        <taxon>Vertebrata</taxon>
        <taxon>Euteleostomi</taxon>
        <taxon>Actinopterygii</taxon>
        <taxon>Neopterygii</taxon>
        <taxon>Teleostei</taxon>
        <taxon>Anguilliformes</taxon>
        <taxon>Anguillidae</taxon>
        <taxon>Anguilla</taxon>
    </lineage>
</organism>
<accession>A0A0E9UYS1</accession>
<evidence type="ECO:0000256" key="1">
    <source>
        <dbReference type="SAM" id="MobiDB-lite"/>
    </source>
</evidence>
<proteinExistence type="predicted"/>